<organism evidence="11">
    <name type="scientific">Heliconius charithonia charithonia</name>
    <dbReference type="NCBI Taxonomy" id="3062107"/>
    <lineage>
        <taxon>Eukaryota</taxon>
        <taxon>Metazoa</taxon>
        <taxon>Ecdysozoa</taxon>
        <taxon>Arthropoda</taxon>
        <taxon>Hexapoda</taxon>
        <taxon>Insecta</taxon>
        <taxon>Pterygota</taxon>
        <taxon>Neoptera</taxon>
        <taxon>Endopterygota</taxon>
        <taxon>Lepidoptera</taxon>
        <taxon>Glossata</taxon>
        <taxon>Ditrysia</taxon>
        <taxon>Papilionoidea</taxon>
        <taxon>Nymphalidae</taxon>
        <taxon>Heliconiinae</taxon>
        <taxon>Heliconiini</taxon>
        <taxon>Heliconius</taxon>
    </lineage>
</organism>
<feature type="transmembrane region" description="Helical" evidence="10">
    <location>
        <begin position="274"/>
        <end position="296"/>
    </location>
</feature>
<evidence type="ECO:0000313" key="11">
    <source>
        <dbReference type="EMBL" id="WKF54461.1"/>
    </source>
</evidence>
<feature type="transmembrane region" description="Helical" evidence="10">
    <location>
        <begin position="41"/>
        <end position="59"/>
    </location>
</feature>
<evidence type="ECO:0000256" key="6">
    <source>
        <dbReference type="ARBA" id="ARBA00022989"/>
    </source>
</evidence>
<evidence type="ECO:0000256" key="3">
    <source>
        <dbReference type="ARBA" id="ARBA00022606"/>
    </source>
</evidence>
<dbReference type="AlphaFoldDB" id="A0AA49G9H9"/>
<protein>
    <recommendedName>
        <fullName evidence="10">Odorant receptor</fullName>
    </recommendedName>
</protein>
<feature type="transmembrane region" description="Helical" evidence="10">
    <location>
        <begin position="302"/>
        <end position="321"/>
    </location>
</feature>
<dbReference type="Pfam" id="PF02949">
    <property type="entry name" value="7tm_6"/>
    <property type="match status" value="1"/>
</dbReference>
<proteinExistence type="evidence at transcript level"/>
<evidence type="ECO:0000256" key="9">
    <source>
        <dbReference type="ARBA" id="ARBA00023224"/>
    </source>
</evidence>
<keyword evidence="2" id="KW-1003">Cell membrane</keyword>
<dbReference type="InterPro" id="IPR004117">
    <property type="entry name" value="7tm6_olfct_rcpt"/>
</dbReference>
<dbReference type="GO" id="GO:0007165">
    <property type="term" value="P:signal transduction"/>
    <property type="evidence" value="ECO:0007669"/>
    <property type="project" value="UniProtKB-KW"/>
</dbReference>
<dbReference type="GO" id="GO:0004984">
    <property type="term" value="F:olfactory receptor activity"/>
    <property type="evidence" value="ECO:0007669"/>
    <property type="project" value="InterPro"/>
</dbReference>
<feature type="transmembrane region" description="Helical" evidence="10">
    <location>
        <begin position="355"/>
        <end position="376"/>
    </location>
</feature>
<evidence type="ECO:0000256" key="7">
    <source>
        <dbReference type="ARBA" id="ARBA00023136"/>
    </source>
</evidence>
<dbReference type="PANTHER" id="PTHR21137">
    <property type="entry name" value="ODORANT RECEPTOR"/>
    <property type="match status" value="1"/>
</dbReference>
<name>A0AA49G9H9_HELCH</name>
<reference evidence="11" key="2">
    <citation type="submission" date="2023-03" db="EMBL/GenBank/DDBJ databases">
        <authorList>
            <person name="Briscoe A.D."/>
        </authorList>
    </citation>
    <scope>NUCLEOTIDE SEQUENCE</scope>
</reference>
<evidence type="ECO:0000256" key="8">
    <source>
        <dbReference type="ARBA" id="ARBA00023170"/>
    </source>
</evidence>
<keyword evidence="7 10" id="KW-0472">Membrane</keyword>
<sequence>MEVSNEEGAVYRTFVETYKIISFVMGVGMIYPNPKTDKRKIVCVLLMLISIGPLSVMILNDMFNSLAIRDYVNVIRHSTVVGPFLGGFFKILIQFYKRKPAKEIMDEINRDYASYNDMTVVYKNIINSNIENNLVYSEKCWAITVVTCVSSFPIMAVLSNLHSSLFSTEPKRYMIHDIMLPYIDPEQRFESPIFEIIFAYMLYACVLYMINFIGYDGFFGLCINHACLKMEIYCRSFEDALRENNERCMHWKIVKIIVEQNKLKRYVDLIQDTFNIWLGLILVATMIQIGTCMYLISEGYALDLRYLIFIIGTVIHIYLPCRYAAKLKHMSMETATLIYSGGWERLTSIRTRKMVLYMIARAQIPIEITAFNLMIFDMDLFVAILNSSYSMFTLLRS</sequence>
<keyword evidence="6 10" id="KW-1133">Transmembrane helix</keyword>
<evidence type="ECO:0000256" key="5">
    <source>
        <dbReference type="ARBA" id="ARBA00022725"/>
    </source>
</evidence>
<keyword evidence="8 10" id="KW-0675">Receptor</keyword>
<accession>A0AA49G9H9</accession>
<evidence type="ECO:0000256" key="4">
    <source>
        <dbReference type="ARBA" id="ARBA00022692"/>
    </source>
</evidence>
<comment type="similarity">
    <text evidence="10">Belongs to the insect chemoreceptor superfamily. Heteromeric odorant receptor channel (TC 1.A.69) family.</text>
</comment>
<feature type="transmembrane region" description="Helical" evidence="10">
    <location>
        <begin position="140"/>
        <end position="161"/>
    </location>
</feature>
<gene>
    <name evidence="11" type="primary">OR14</name>
</gene>
<dbReference type="GO" id="GO:0005549">
    <property type="term" value="F:odorant binding"/>
    <property type="evidence" value="ECO:0007669"/>
    <property type="project" value="InterPro"/>
</dbReference>
<feature type="transmembrane region" description="Helical" evidence="10">
    <location>
        <begin position="79"/>
        <end position="96"/>
    </location>
</feature>
<comment type="subcellular location">
    <subcellularLocation>
        <location evidence="1 10">Cell membrane</location>
        <topology evidence="1 10">Multi-pass membrane protein</topology>
    </subcellularLocation>
</comment>
<keyword evidence="3 10" id="KW-0716">Sensory transduction</keyword>
<reference evidence="11" key="1">
    <citation type="journal article" date="2023" name="Proc. Natl. Acad. Sci. U.S.A.">
        <title>Sex-linked gene traffic underlies the acquisition of sexually dimorphic UV color vision in Heliconius butterflies.</title>
        <authorList>
            <person name="Chakraborty M."/>
            <person name="Lara A.G."/>
            <person name="Dang A."/>
            <person name="McCulloch K.J."/>
            <person name="Rainbow D."/>
            <person name="Carter D."/>
            <person name="Ngo L.T."/>
            <person name="Solares E."/>
            <person name="Said I."/>
            <person name="Corbett-Detig R.B."/>
            <person name="Gilbert L.E."/>
            <person name="Emerson J.J."/>
            <person name="Briscoe A.D."/>
        </authorList>
    </citation>
    <scope>NUCLEOTIDE SEQUENCE</scope>
</reference>
<feature type="transmembrane region" description="Helical" evidence="10">
    <location>
        <begin position="197"/>
        <end position="223"/>
    </location>
</feature>
<keyword evidence="9 10" id="KW-0807">Transducer</keyword>
<evidence type="ECO:0000256" key="10">
    <source>
        <dbReference type="RuleBase" id="RU351113"/>
    </source>
</evidence>
<evidence type="ECO:0000256" key="2">
    <source>
        <dbReference type="ARBA" id="ARBA00022475"/>
    </source>
</evidence>
<dbReference type="PANTHER" id="PTHR21137:SF35">
    <property type="entry name" value="ODORANT RECEPTOR 19A-RELATED"/>
    <property type="match status" value="1"/>
</dbReference>
<keyword evidence="4 10" id="KW-0812">Transmembrane</keyword>
<evidence type="ECO:0000256" key="1">
    <source>
        <dbReference type="ARBA" id="ARBA00004651"/>
    </source>
</evidence>
<keyword evidence="5 10" id="KW-0552">Olfaction</keyword>
<dbReference type="GO" id="GO:0005886">
    <property type="term" value="C:plasma membrane"/>
    <property type="evidence" value="ECO:0007669"/>
    <property type="project" value="UniProtKB-SubCell"/>
</dbReference>
<dbReference type="EMBL" id="OQ629380">
    <property type="protein sequence ID" value="WKF54461.1"/>
    <property type="molecule type" value="mRNA"/>
</dbReference>